<evidence type="ECO:0000313" key="14">
    <source>
        <dbReference type="EMBL" id="KAK2161581.1"/>
    </source>
</evidence>
<organism evidence="14 15">
    <name type="scientific">Paralvinella palmiformis</name>
    <dbReference type="NCBI Taxonomy" id="53620"/>
    <lineage>
        <taxon>Eukaryota</taxon>
        <taxon>Metazoa</taxon>
        <taxon>Spiralia</taxon>
        <taxon>Lophotrochozoa</taxon>
        <taxon>Annelida</taxon>
        <taxon>Polychaeta</taxon>
        <taxon>Sedentaria</taxon>
        <taxon>Canalipalpata</taxon>
        <taxon>Terebellida</taxon>
        <taxon>Terebelliformia</taxon>
        <taxon>Alvinellidae</taxon>
        <taxon>Paralvinella</taxon>
    </lineage>
</organism>
<dbReference type="InterPro" id="IPR016024">
    <property type="entry name" value="ARM-type_fold"/>
</dbReference>
<dbReference type="InterPro" id="IPR008979">
    <property type="entry name" value="Galactose-bd-like_sf"/>
</dbReference>
<dbReference type="FunFam" id="1.25.10.10:FF:000200">
    <property type="entry name" value="Centrosomal protein of 104 kDa"/>
    <property type="match status" value="1"/>
</dbReference>
<keyword evidence="15" id="KW-1185">Reference proteome</keyword>
<comment type="caution">
    <text evidence="14">The sequence shown here is derived from an EMBL/GenBank/DDBJ whole genome shotgun (WGS) entry which is preliminary data.</text>
</comment>
<feature type="domain" description="TOG" evidence="13">
    <location>
        <begin position="527"/>
        <end position="780"/>
    </location>
</feature>
<evidence type="ECO:0000256" key="5">
    <source>
        <dbReference type="ARBA" id="ARBA00022737"/>
    </source>
</evidence>
<dbReference type="AlphaFoldDB" id="A0AAD9JYI8"/>
<dbReference type="PANTHER" id="PTHR13371">
    <property type="entry name" value="GLYCINE-, GLUTAMATE-, THIENYLCYCLOHEXYLPIPERIDINE-BINDING PROTEIN"/>
    <property type="match status" value="1"/>
</dbReference>
<evidence type="ECO:0000256" key="8">
    <source>
        <dbReference type="ARBA" id="ARBA00023273"/>
    </source>
</evidence>
<keyword evidence="5" id="KW-0677">Repeat</keyword>
<evidence type="ECO:0000256" key="10">
    <source>
        <dbReference type="ARBA" id="ARBA00065345"/>
    </source>
</evidence>
<keyword evidence="7" id="KW-0206">Cytoskeleton</keyword>
<dbReference type="SMART" id="SM01349">
    <property type="entry name" value="TOG"/>
    <property type="match status" value="1"/>
</dbReference>
<evidence type="ECO:0000256" key="6">
    <source>
        <dbReference type="ARBA" id="ARBA00023054"/>
    </source>
</evidence>
<feature type="compositionally biased region" description="Polar residues" evidence="12">
    <location>
        <begin position="435"/>
        <end position="445"/>
    </location>
</feature>
<evidence type="ECO:0000256" key="4">
    <source>
        <dbReference type="ARBA" id="ARBA00022490"/>
    </source>
</evidence>
<dbReference type="Gene3D" id="1.25.10.10">
    <property type="entry name" value="Leucine-rich Repeat Variant"/>
    <property type="match status" value="1"/>
</dbReference>
<comment type="subunit">
    <text evidence="10">Interacts with CCP110 and CEP97. Interacts with ARMC9, TOGARAM1, CCDC66 and CSPP1.</text>
</comment>
<accession>A0AAD9JYI8</accession>
<evidence type="ECO:0000256" key="2">
    <source>
        <dbReference type="ARBA" id="ARBA00004138"/>
    </source>
</evidence>
<feature type="region of interest" description="Disordered" evidence="12">
    <location>
        <begin position="809"/>
        <end position="852"/>
    </location>
</feature>
<dbReference type="Pfam" id="PF21038">
    <property type="entry name" value="CEP104_N"/>
    <property type="match status" value="1"/>
</dbReference>
<dbReference type="GO" id="GO:0005929">
    <property type="term" value="C:cilium"/>
    <property type="evidence" value="ECO:0007669"/>
    <property type="project" value="UniProtKB-SubCell"/>
</dbReference>
<feature type="region of interest" description="Disordered" evidence="12">
    <location>
        <begin position="980"/>
        <end position="1016"/>
    </location>
</feature>
<comment type="function">
    <text evidence="9">Required for ciliogenesis and for structural integrity at the ciliary tip.</text>
</comment>
<dbReference type="GO" id="GO:0000922">
    <property type="term" value="C:spindle pole"/>
    <property type="evidence" value="ECO:0007669"/>
    <property type="project" value="UniProtKB-SubCell"/>
</dbReference>
<dbReference type="InterPro" id="IPR034085">
    <property type="entry name" value="TOG"/>
</dbReference>
<keyword evidence="8" id="KW-0966">Cell projection</keyword>
<reference evidence="14" key="1">
    <citation type="journal article" date="2023" name="Mol. Biol. Evol.">
        <title>Third-Generation Sequencing Reveals the Adaptive Role of the Epigenome in Three Deep-Sea Polychaetes.</title>
        <authorList>
            <person name="Perez M."/>
            <person name="Aroh O."/>
            <person name="Sun Y."/>
            <person name="Lan Y."/>
            <person name="Juniper S.K."/>
            <person name="Young C.R."/>
            <person name="Angers B."/>
            <person name="Qian P.Y."/>
        </authorList>
    </citation>
    <scope>NUCLEOTIDE SEQUENCE</scope>
    <source>
        <strain evidence="14">P08H-3</strain>
    </source>
</reference>
<dbReference type="Pfam" id="PF21039">
    <property type="entry name" value="CEP104_ZnF"/>
    <property type="match status" value="1"/>
</dbReference>
<keyword evidence="4" id="KW-0963">Cytoplasm</keyword>
<dbReference type="Proteomes" id="UP001208570">
    <property type="component" value="Unassembled WGS sequence"/>
</dbReference>
<feature type="compositionally biased region" description="Basic and acidic residues" evidence="12">
    <location>
        <begin position="817"/>
        <end position="829"/>
    </location>
</feature>
<dbReference type="InterPro" id="IPR048739">
    <property type="entry name" value="CEP104_N"/>
</dbReference>
<dbReference type="EMBL" id="JAODUP010000114">
    <property type="protein sequence ID" value="KAK2161581.1"/>
    <property type="molecule type" value="Genomic_DNA"/>
</dbReference>
<dbReference type="SUPFAM" id="SSF48371">
    <property type="entry name" value="ARM repeat"/>
    <property type="match status" value="1"/>
</dbReference>
<evidence type="ECO:0000313" key="15">
    <source>
        <dbReference type="Proteomes" id="UP001208570"/>
    </source>
</evidence>
<protein>
    <recommendedName>
        <fullName evidence="11">Centrosomal protein of 104 kDa</fullName>
    </recommendedName>
</protein>
<gene>
    <name evidence="14" type="ORF">LSH36_114g02037</name>
</gene>
<dbReference type="GO" id="GO:0005814">
    <property type="term" value="C:centriole"/>
    <property type="evidence" value="ECO:0007669"/>
    <property type="project" value="UniProtKB-SubCell"/>
</dbReference>
<evidence type="ECO:0000256" key="1">
    <source>
        <dbReference type="ARBA" id="ARBA00004114"/>
    </source>
</evidence>
<dbReference type="SUPFAM" id="SSF49785">
    <property type="entry name" value="Galactose-binding domain-like"/>
    <property type="match status" value="1"/>
</dbReference>
<evidence type="ECO:0000256" key="11">
    <source>
        <dbReference type="ARBA" id="ARBA00068547"/>
    </source>
</evidence>
<evidence type="ECO:0000256" key="7">
    <source>
        <dbReference type="ARBA" id="ARBA00023212"/>
    </source>
</evidence>
<evidence type="ECO:0000259" key="13">
    <source>
        <dbReference type="SMART" id="SM01349"/>
    </source>
</evidence>
<dbReference type="Pfam" id="PF21040">
    <property type="entry name" value="CEP104-like_TOG"/>
    <property type="match status" value="1"/>
</dbReference>
<dbReference type="InterPro" id="IPR048738">
    <property type="entry name" value="CEP104_Znf"/>
</dbReference>
<sequence length="1016" mass="115438">MPRKVAFRVIHVSGQDENYKAVELNTHSPTTKGWQSSRFCLYPQDIVIQLDSRARLRKIQILSHQFLIATKIEFYVGDVPEGIPVSLQNARYTRLGYVALSDNEKTGYKARELKSVHVDANGVFVKFVIHKNHINKHNLYNQVGIVALNVIGESIDKDKNVPYDSDELESDDLSLRGAQNRQDPEVAQIIRRLEHKKQEAVLQERYDYAKKLKNAIQDLQKVGEKLGKYEVEKRQAVENEDYDKAKLKKVQMDEYRLQVYKQLELYELLEMTGKCSISNDLDGRKDDVLWTEEYDKSDTDSGEEGDNIERHSNDYIINTIEKAIAVRSPMGKRIKWLEETTMSHKERFFSQLKQTMSSSNGSRRKQYCLMNPHLEPSPFLNRALHIPEQNRIVANRLRLGSHHLRIETGRWSRTPVQERLCICGTDPAREPTPPRLTQITPQPESTRLHTPPPRTPYDDRPLPAIKKKHSVPSEADEPLPLPPPTPRDERPLPTTRTTNAALEDDADGTDAPSGTVTGEPEPMTEKDQREAGIVVDTFGMPVASKAYSKTWSFREDAMLEVYKTMTEMSPSEPREEAKNNIKAALFLISRALKDKVHAVYTAGLNLLKMILSDFTPKHKIPKSEVTYAVEKTLPLLIQRTGDTAPRCRDAAKNFILECSKFPEVKPLQIIPHECVKLFKLSISPRLALSRTEIVDMLYKEHGLTNSGLSVESIMKFCCQAIQHTAGEVRDKAEKIIIDLYKEVREPVKTHLPPDDERTRKNVLYKQLFEAFDRIDGKPSKDELRKQKADSEQAKQEEIKALQNQLQQLKDMASGKAPVDEKAIKDDKKEKKDKKNRNKPKPENKSQAAVADDGGDDVSVFQIDHTCIFCGEKNEQFTDEGLDLHYWKSCPMLKRCPQCKQVVEIAGLTDHLLTECDQKDKFKKCPRCTEAIIDAEFDQHVAEKTCPPGEGGKGHCPLCHINIPPGEDAWKDHLMGEKGCKANPRRLPALNKLGKGGTKAKGAKSQAKPSVNRTPRK</sequence>
<proteinExistence type="predicted"/>
<comment type="subcellular location">
    <subcellularLocation>
        <location evidence="2">Cell projection</location>
        <location evidence="2">Cilium</location>
    </subcellularLocation>
    <subcellularLocation>
        <location evidence="1">Cytoplasm</location>
        <location evidence="1">Cytoskeleton</location>
        <location evidence="1">Microtubule organizing center</location>
        <location evidence="1">Centrosome</location>
        <location evidence="1">Centriole</location>
    </subcellularLocation>
    <subcellularLocation>
        <location evidence="3">Cytoplasm</location>
        <location evidence="3">Cytoskeleton</location>
        <location evidence="3">Spindle pole</location>
    </subcellularLocation>
</comment>
<keyword evidence="6" id="KW-0175">Coiled coil</keyword>
<name>A0AAD9JYI8_9ANNE</name>
<dbReference type="InterPro" id="IPR011989">
    <property type="entry name" value="ARM-like"/>
</dbReference>
<dbReference type="InterPro" id="IPR052607">
    <property type="entry name" value="CEP104-like"/>
</dbReference>
<feature type="region of interest" description="Disordered" evidence="12">
    <location>
        <begin position="424"/>
        <end position="528"/>
    </location>
</feature>
<dbReference type="PANTHER" id="PTHR13371:SF0">
    <property type="entry name" value="CENTROSOMAL PROTEIN OF 104 KDA"/>
    <property type="match status" value="1"/>
</dbReference>
<evidence type="ECO:0000256" key="3">
    <source>
        <dbReference type="ARBA" id="ARBA00004647"/>
    </source>
</evidence>
<evidence type="ECO:0000256" key="9">
    <source>
        <dbReference type="ARBA" id="ARBA00059645"/>
    </source>
</evidence>
<dbReference type="Gene3D" id="2.60.120.260">
    <property type="entry name" value="Galactose-binding domain-like"/>
    <property type="match status" value="1"/>
</dbReference>
<evidence type="ECO:0000256" key="12">
    <source>
        <dbReference type="SAM" id="MobiDB-lite"/>
    </source>
</evidence>